<dbReference type="PANTHER" id="PTHR15462:SF19">
    <property type="entry name" value="PEPTIDASE S1 DOMAIN-CONTAINING PROTEIN"/>
    <property type="match status" value="1"/>
</dbReference>
<dbReference type="EMBL" id="JADEWN010000013">
    <property type="protein sequence ID" value="MBE9190246.1"/>
    <property type="molecule type" value="Genomic_DNA"/>
</dbReference>
<dbReference type="Gene3D" id="2.40.10.10">
    <property type="entry name" value="Trypsin-like serine proteases"/>
    <property type="match status" value="2"/>
</dbReference>
<dbReference type="InterPro" id="IPR018114">
    <property type="entry name" value="TRYPSIN_HIS"/>
</dbReference>
<dbReference type="PROSITE" id="PS00134">
    <property type="entry name" value="TRYPSIN_HIS"/>
    <property type="match status" value="1"/>
</dbReference>
<keyword evidence="8" id="KW-1185">Reference proteome</keyword>
<keyword evidence="2 6" id="KW-0645">Protease</keyword>
<keyword evidence="4 6" id="KW-0378">Hydrolase</keyword>
<evidence type="ECO:0000256" key="6">
    <source>
        <dbReference type="RuleBase" id="RU004296"/>
    </source>
</evidence>
<comment type="caution">
    <text evidence="7">The sequence shown here is derived from an EMBL/GenBank/DDBJ whole genome shotgun (WGS) entry which is preliminary data.</text>
</comment>
<keyword evidence="3" id="KW-0732">Signal</keyword>
<dbReference type="RefSeq" id="WP_193931439.1">
    <property type="nucleotide sequence ID" value="NZ_CAWPMZ010000028.1"/>
</dbReference>
<dbReference type="PANTHER" id="PTHR15462">
    <property type="entry name" value="SERINE PROTEASE"/>
    <property type="match status" value="1"/>
</dbReference>
<dbReference type="InterPro" id="IPR050966">
    <property type="entry name" value="Glutamyl_endopeptidase"/>
</dbReference>
<sequence>MKFQIRIQLYLVFITTIASVVPNVVMAAPGFVSKVNNTVTTNSNNTYWTPQRLQNAKPLNLPKPTNQLTTQTVPLAGTPVSASGQAPTINIAPDLQNKLFQPRQTNSVANEQLVQPNNAGSARAYFTSSRLVPLSADLVYPYRAVGKLFFTIPGQGDFVCSGAVIKPRIVLTAGHCVHGGSGGQKGFFTNFLFVPAYRDGAAPYKSWSWSYVLTPDAWAKGNGVVPNAADYAVIEINDLPFKGVYRKIGQVTGSLGFKTFSLFPNHATLLGYPGNLDNGNKMHQVNAQSFRTRTPNSVEYGSDMRGGSSGGPWIQNFGVASVGQNGGQNPSLNQIIGITSYGPASTDLLFQGSSVPDSRFVNMLNTICNRRPGNC</sequence>
<name>A0ABR9UPP0_9CHRO</name>
<dbReference type="InterPro" id="IPR009003">
    <property type="entry name" value="Peptidase_S1_PA"/>
</dbReference>
<evidence type="ECO:0000256" key="4">
    <source>
        <dbReference type="ARBA" id="ARBA00022801"/>
    </source>
</evidence>
<evidence type="ECO:0000256" key="2">
    <source>
        <dbReference type="ARBA" id="ARBA00022670"/>
    </source>
</evidence>
<gene>
    <name evidence="7" type="ORF">IQ230_07700</name>
</gene>
<dbReference type="PRINTS" id="PR00839">
    <property type="entry name" value="V8PROTEASE"/>
</dbReference>
<reference evidence="7 8" key="1">
    <citation type="submission" date="2020-10" db="EMBL/GenBank/DDBJ databases">
        <authorList>
            <person name="Castelo-Branco R."/>
            <person name="Eusebio N."/>
            <person name="Adriana R."/>
            <person name="Vieira A."/>
            <person name="Brugerolle De Fraissinette N."/>
            <person name="Rezende De Castro R."/>
            <person name="Schneider M.P."/>
            <person name="Vasconcelos V."/>
            <person name="Leao P.N."/>
        </authorList>
    </citation>
    <scope>NUCLEOTIDE SEQUENCE [LARGE SCALE GENOMIC DNA]</scope>
    <source>
        <strain evidence="7 8">LEGE 06123</strain>
    </source>
</reference>
<dbReference type="Pfam" id="PF13365">
    <property type="entry name" value="Trypsin_2"/>
    <property type="match status" value="1"/>
</dbReference>
<dbReference type="Proteomes" id="UP000651156">
    <property type="component" value="Unassembled WGS sequence"/>
</dbReference>
<comment type="similarity">
    <text evidence="1 6">Belongs to the peptidase S1B family.</text>
</comment>
<evidence type="ECO:0000256" key="5">
    <source>
        <dbReference type="ARBA" id="ARBA00022825"/>
    </source>
</evidence>
<evidence type="ECO:0000313" key="8">
    <source>
        <dbReference type="Proteomes" id="UP000651156"/>
    </source>
</evidence>
<dbReference type="InterPro" id="IPR043504">
    <property type="entry name" value="Peptidase_S1_PA_chymotrypsin"/>
</dbReference>
<dbReference type="InterPro" id="IPR008256">
    <property type="entry name" value="Peptidase_S1B"/>
</dbReference>
<dbReference type="SUPFAM" id="SSF50494">
    <property type="entry name" value="Trypsin-like serine proteases"/>
    <property type="match status" value="1"/>
</dbReference>
<accession>A0ABR9UPP0</accession>
<dbReference type="EC" id="3.4.21.-" evidence="6"/>
<protein>
    <recommendedName>
        <fullName evidence="6">Serine protease</fullName>
        <ecNumber evidence="6">3.4.21.-</ecNumber>
    </recommendedName>
</protein>
<evidence type="ECO:0000313" key="7">
    <source>
        <dbReference type="EMBL" id="MBE9190246.1"/>
    </source>
</evidence>
<evidence type="ECO:0000256" key="1">
    <source>
        <dbReference type="ARBA" id="ARBA00008764"/>
    </source>
</evidence>
<organism evidence="7 8">
    <name type="scientific">Gloeocapsopsis crepidinum LEGE 06123</name>
    <dbReference type="NCBI Taxonomy" id="588587"/>
    <lineage>
        <taxon>Bacteria</taxon>
        <taxon>Bacillati</taxon>
        <taxon>Cyanobacteriota</taxon>
        <taxon>Cyanophyceae</taxon>
        <taxon>Oscillatoriophycideae</taxon>
        <taxon>Chroococcales</taxon>
        <taxon>Chroococcaceae</taxon>
        <taxon>Gloeocapsopsis</taxon>
    </lineage>
</organism>
<keyword evidence="5 6" id="KW-0720">Serine protease</keyword>
<proteinExistence type="inferred from homology"/>
<evidence type="ECO:0000256" key="3">
    <source>
        <dbReference type="ARBA" id="ARBA00022729"/>
    </source>
</evidence>